<keyword evidence="3" id="KW-0804">Transcription</keyword>
<dbReference type="PROSITE" id="PS00356">
    <property type="entry name" value="HTH_LACI_1"/>
    <property type="match status" value="1"/>
</dbReference>
<dbReference type="InterPro" id="IPR010982">
    <property type="entry name" value="Lambda_DNA-bd_dom_sf"/>
</dbReference>
<proteinExistence type="predicted"/>
<dbReference type="Gene3D" id="1.10.260.40">
    <property type="entry name" value="lambda repressor-like DNA-binding domains"/>
    <property type="match status" value="1"/>
</dbReference>
<dbReference type="GO" id="GO:0003700">
    <property type="term" value="F:DNA-binding transcription factor activity"/>
    <property type="evidence" value="ECO:0007669"/>
    <property type="project" value="TreeGrafter"/>
</dbReference>
<dbReference type="CDD" id="cd01392">
    <property type="entry name" value="HTH_LacI"/>
    <property type="match status" value="1"/>
</dbReference>
<gene>
    <name evidence="5" type="ORF">FHR38_004788</name>
</gene>
<dbReference type="CDD" id="cd06267">
    <property type="entry name" value="PBP1_LacI_sugar_binding-like"/>
    <property type="match status" value="1"/>
</dbReference>
<dbReference type="EMBL" id="JACHJW010000001">
    <property type="protein sequence ID" value="MBB4961055.1"/>
    <property type="molecule type" value="Genomic_DNA"/>
</dbReference>
<dbReference type="PANTHER" id="PTHR30146">
    <property type="entry name" value="LACI-RELATED TRANSCRIPTIONAL REPRESSOR"/>
    <property type="match status" value="1"/>
</dbReference>
<dbReference type="GO" id="GO:0000976">
    <property type="term" value="F:transcription cis-regulatory region binding"/>
    <property type="evidence" value="ECO:0007669"/>
    <property type="project" value="TreeGrafter"/>
</dbReference>
<protein>
    <submittedName>
        <fullName evidence="5">LacI family transcriptional regulator</fullName>
    </submittedName>
</protein>
<dbReference type="Pfam" id="PF13377">
    <property type="entry name" value="Peripla_BP_3"/>
    <property type="match status" value="1"/>
</dbReference>
<keyword evidence="2" id="KW-0238">DNA-binding</keyword>
<dbReference type="InterPro" id="IPR000843">
    <property type="entry name" value="HTH_LacI"/>
</dbReference>
<dbReference type="InterPro" id="IPR028082">
    <property type="entry name" value="Peripla_BP_I"/>
</dbReference>
<organism evidence="5 6">
    <name type="scientific">Micromonospora polyrhachis</name>
    <dbReference type="NCBI Taxonomy" id="1282883"/>
    <lineage>
        <taxon>Bacteria</taxon>
        <taxon>Bacillati</taxon>
        <taxon>Actinomycetota</taxon>
        <taxon>Actinomycetes</taxon>
        <taxon>Micromonosporales</taxon>
        <taxon>Micromonosporaceae</taxon>
        <taxon>Micromonospora</taxon>
    </lineage>
</organism>
<dbReference type="Gene3D" id="3.40.50.2300">
    <property type="match status" value="2"/>
</dbReference>
<reference evidence="5 6" key="1">
    <citation type="submission" date="2020-08" db="EMBL/GenBank/DDBJ databases">
        <title>Sequencing the genomes of 1000 actinobacteria strains.</title>
        <authorList>
            <person name="Klenk H.-P."/>
        </authorList>
    </citation>
    <scope>NUCLEOTIDE SEQUENCE [LARGE SCALE GENOMIC DNA]</scope>
    <source>
        <strain evidence="5 6">DSM 45886</strain>
    </source>
</reference>
<keyword evidence="6" id="KW-1185">Reference proteome</keyword>
<dbReference type="InterPro" id="IPR046335">
    <property type="entry name" value="LacI/GalR-like_sensor"/>
</dbReference>
<evidence type="ECO:0000256" key="3">
    <source>
        <dbReference type="ARBA" id="ARBA00023163"/>
    </source>
</evidence>
<dbReference type="Pfam" id="PF00356">
    <property type="entry name" value="LacI"/>
    <property type="match status" value="1"/>
</dbReference>
<evidence type="ECO:0000313" key="5">
    <source>
        <dbReference type="EMBL" id="MBB4961055.1"/>
    </source>
</evidence>
<comment type="caution">
    <text evidence="5">The sequence shown here is derived from an EMBL/GenBank/DDBJ whole genome shotgun (WGS) entry which is preliminary data.</text>
</comment>
<evidence type="ECO:0000259" key="4">
    <source>
        <dbReference type="PROSITE" id="PS50932"/>
    </source>
</evidence>
<dbReference type="SMART" id="SM00354">
    <property type="entry name" value="HTH_LACI"/>
    <property type="match status" value="1"/>
</dbReference>
<evidence type="ECO:0000313" key="6">
    <source>
        <dbReference type="Proteomes" id="UP000578819"/>
    </source>
</evidence>
<dbReference type="SUPFAM" id="SSF53822">
    <property type="entry name" value="Periplasmic binding protein-like I"/>
    <property type="match status" value="1"/>
</dbReference>
<accession>A0A7W7WRG2</accession>
<dbReference type="Proteomes" id="UP000578819">
    <property type="component" value="Unassembled WGS sequence"/>
</dbReference>
<sequence length="364" mass="39852">MSNRLEAPRYATMREVAALAGVGVKTVSRVLNGEPNVSDQLRERVNRAAAALNYELNVYAGGLRRAGARTNAIGLMLESVDNPFSAAIHRGVETVMRRHSIVVLAESFDEDPGRERTVVKDFLRRRVDGLILTTVSRDQAYLSAEVARGTSIVFVDRPAVSVAFDSVVSCNFDGALIATRHMLQHGHRRLAFIGGNQQIWTLRERRRGFLDELDRWNIECPPAHDVTGLLGEEEARLAAHAMLDAPDPPTAIFPTQNRLVVGVVRALHERGVQHRVAMVGFDDVELLDLLDPGVTVVAQNPHRLGELAAERLLARMARKPLELETLRVPTTLVTRGSGEIPGPHAAEVVNIPRPMGKAGRPSGA</sequence>
<evidence type="ECO:0000256" key="1">
    <source>
        <dbReference type="ARBA" id="ARBA00023015"/>
    </source>
</evidence>
<dbReference type="SUPFAM" id="SSF47413">
    <property type="entry name" value="lambda repressor-like DNA-binding domains"/>
    <property type="match status" value="1"/>
</dbReference>
<dbReference type="PANTHER" id="PTHR30146:SF109">
    <property type="entry name" value="HTH-TYPE TRANSCRIPTIONAL REGULATOR GALS"/>
    <property type="match status" value="1"/>
</dbReference>
<dbReference type="AlphaFoldDB" id="A0A7W7WRG2"/>
<feature type="domain" description="HTH lacI-type" evidence="4">
    <location>
        <begin position="11"/>
        <end position="65"/>
    </location>
</feature>
<name>A0A7W7WRG2_9ACTN</name>
<dbReference type="PROSITE" id="PS50932">
    <property type="entry name" value="HTH_LACI_2"/>
    <property type="match status" value="1"/>
</dbReference>
<keyword evidence="1" id="KW-0805">Transcription regulation</keyword>
<dbReference type="RefSeq" id="WP_221449156.1">
    <property type="nucleotide sequence ID" value="NZ_JACHJW010000001.1"/>
</dbReference>
<evidence type="ECO:0000256" key="2">
    <source>
        <dbReference type="ARBA" id="ARBA00023125"/>
    </source>
</evidence>